<evidence type="ECO:0000256" key="2">
    <source>
        <dbReference type="ARBA" id="ARBA00007935"/>
    </source>
</evidence>
<dbReference type="InterPro" id="IPR000522">
    <property type="entry name" value="ABC_transptr_permease_BtuC"/>
</dbReference>
<keyword evidence="6 8" id="KW-1133">Transmembrane helix</keyword>
<feature type="transmembrane region" description="Helical" evidence="8">
    <location>
        <begin position="283"/>
        <end position="305"/>
    </location>
</feature>
<gene>
    <name evidence="9" type="ORF">A8708_03655</name>
</gene>
<dbReference type="FunFam" id="1.10.3470.10:FF:000001">
    <property type="entry name" value="Vitamin B12 ABC transporter permease BtuC"/>
    <property type="match status" value="1"/>
</dbReference>
<evidence type="ECO:0000256" key="4">
    <source>
        <dbReference type="ARBA" id="ARBA00022475"/>
    </source>
</evidence>
<feature type="transmembrane region" description="Helical" evidence="8">
    <location>
        <begin position="195"/>
        <end position="216"/>
    </location>
</feature>
<evidence type="ECO:0000256" key="7">
    <source>
        <dbReference type="ARBA" id="ARBA00023136"/>
    </source>
</evidence>
<feature type="transmembrane region" description="Helical" evidence="8">
    <location>
        <begin position="92"/>
        <end position="114"/>
    </location>
</feature>
<feature type="transmembrane region" description="Helical" evidence="8">
    <location>
        <begin position="66"/>
        <end position="86"/>
    </location>
</feature>
<keyword evidence="10" id="KW-1185">Reference proteome</keyword>
<proteinExistence type="inferred from homology"/>
<dbReference type="InterPro" id="IPR037294">
    <property type="entry name" value="ABC_BtuC-like"/>
</dbReference>
<evidence type="ECO:0000256" key="5">
    <source>
        <dbReference type="ARBA" id="ARBA00022692"/>
    </source>
</evidence>
<comment type="similarity">
    <text evidence="2">Belongs to the binding-protein-dependent transport system permease family. FecCD subfamily.</text>
</comment>
<protein>
    <submittedName>
        <fullName evidence="9">Iron-siderophore ABC transporter permease</fullName>
    </submittedName>
</protein>
<reference evidence="9 10" key="1">
    <citation type="submission" date="2016-05" db="EMBL/GenBank/DDBJ databases">
        <title>Paenibacillus sp. 1ZS3-15 nov., isolated from the rhizosphere soil.</title>
        <authorList>
            <person name="Zhang X.X."/>
            <person name="Zhang J."/>
        </authorList>
    </citation>
    <scope>NUCLEOTIDE SEQUENCE [LARGE SCALE GENOMIC DNA]</scope>
    <source>
        <strain evidence="9 10">1ZS3-15</strain>
    </source>
</reference>
<evidence type="ECO:0000313" key="10">
    <source>
        <dbReference type="Proteomes" id="UP000078454"/>
    </source>
</evidence>
<feature type="transmembrane region" description="Helical" evidence="8">
    <location>
        <begin position="12"/>
        <end position="33"/>
    </location>
</feature>
<evidence type="ECO:0000256" key="6">
    <source>
        <dbReference type="ARBA" id="ARBA00022989"/>
    </source>
</evidence>
<dbReference type="PANTHER" id="PTHR30472:SF65">
    <property type="entry name" value="SIDEROPHORE TRANSPORT SYSTEM PERMEASE PROTEIN YFIZ-RELATED"/>
    <property type="match status" value="1"/>
</dbReference>
<comment type="subcellular location">
    <subcellularLocation>
        <location evidence="1">Cell membrane</location>
        <topology evidence="1">Multi-pass membrane protein</topology>
    </subcellularLocation>
</comment>
<dbReference type="RefSeq" id="WP_068667964.1">
    <property type="nucleotide sequence ID" value="NZ_LYPB01000081.1"/>
</dbReference>
<dbReference type="AlphaFoldDB" id="A0A198A3Y7"/>
<keyword evidence="3" id="KW-0813">Transport</keyword>
<keyword evidence="5 8" id="KW-0812">Transmembrane</keyword>
<evidence type="ECO:0000313" key="9">
    <source>
        <dbReference type="EMBL" id="OAS15688.1"/>
    </source>
</evidence>
<evidence type="ECO:0000256" key="3">
    <source>
        <dbReference type="ARBA" id="ARBA00022448"/>
    </source>
</evidence>
<feature type="transmembrane region" description="Helical" evidence="8">
    <location>
        <begin position="121"/>
        <end position="141"/>
    </location>
</feature>
<dbReference type="STRING" id="1850517.A8708_03655"/>
<feature type="transmembrane region" description="Helical" evidence="8">
    <location>
        <begin position="311"/>
        <end position="329"/>
    </location>
</feature>
<sequence length="336" mass="35608">MNLINTTLWKTAGLLALVLILLGSFASSILFGATQFDWHTAWASIFHYDENINDQIILRTTRVPRACIAAAIGASLAIAGTLMQTLTRNPLASPSVLGVNAGATLFVVLAAVALSISSMQALMWISFVGAAVGALSVYILGSFGRDGLTPLKIVLAGAAMTALFSSFTQGILVLNQQGLSTVLFWLTGTIAGRSPDMLITVIPFMAICWVAAWFIARDMNLLLMGEDTAKGLGQKTIWVKSVAGLLIVVLAGCSVSVAGPIGFIGIVIPHVSRFFIGGDHRWVIPYCAVLGAILLILADLAARFIMIPEEMPVGVMTAIIGAPFFIYIARRGIIKS</sequence>
<dbReference type="Gene3D" id="1.10.3470.10">
    <property type="entry name" value="ABC transporter involved in vitamin B12 uptake, BtuC"/>
    <property type="match status" value="1"/>
</dbReference>
<keyword evidence="7 8" id="KW-0472">Membrane</keyword>
<organism evidence="9 10">
    <name type="scientific">Paenibacillus oryzisoli</name>
    <dbReference type="NCBI Taxonomy" id="1850517"/>
    <lineage>
        <taxon>Bacteria</taxon>
        <taxon>Bacillati</taxon>
        <taxon>Bacillota</taxon>
        <taxon>Bacilli</taxon>
        <taxon>Bacillales</taxon>
        <taxon>Paenibacillaceae</taxon>
        <taxon>Paenibacillus</taxon>
    </lineage>
</organism>
<dbReference type="GO" id="GO:0033214">
    <property type="term" value="P:siderophore-iron import into cell"/>
    <property type="evidence" value="ECO:0007669"/>
    <property type="project" value="TreeGrafter"/>
</dbReference>
<dbReference type="Proteomes" id="UP000078454">
    <property type="component" value="Unassembled WGS sequence"/>
</dbReference>
<comment type="caution">
    <text evidence="9">The sequence shown here is derived from an EMBL/GenBank/DDBJ whole genome shotgun (WGS) entry which is preliminary data.</text>
</comment>
<dbReference type="Pfam" id="PF01032">
    <property type="entry name" value="FecCD"/>
    <property type="match status" value="1"/>
</dbReference>
<dbReference type="GO" id="GO:0005886">
    <property type="term" value="C:plasma membrane"/>
    <property type="evidence" value="ECO:0007669"/>
    <property type="project" value="UniProtKB-SubCell"/>
</dbReference>
<dbReference type="SUPFAM" id="SSF81345">
    <property type="entry name" value="ABC transporter involved in vitamin B12 uptake, BtuC"/>
    <property type="match status" value="1"/>
</dbReference>
<dbReference type="GO" id="GO:0022857">
    <property type="term" value="F:transmembrane transporter activity"/>
    <property type="evidence" value="ECO:0007669"/>
    <property type="project" value="InterPro"/>
</dbReference>
<dbReference type="CDD" id="cd06550">
    <property type="entry name" value="TM_ABC_iron-siderophores_like"/>
    <property type="match status" value="1"/>
</dbReference>
<dbReference type="EMBL" id="LYPB01000081">
    <property type="protein sequence ID" value="OAS15688.1"/>
    <property type="molecule type" value="Genomic_DNA"/>
</dbReference>
<feature type="transmembrane region" description="Helical" evidence="8">
    <location>
        <begin position="153"/>
        <end position="174"/>
    </location>
</feature>
<accession>A0A198A3Y7</accession>
<name>A0A198A3Y7_9BACL</name>
<evidence type="ECO:0000256" key="8">
    <source>
        <dbReference type="SAM" id="Phobius"/>
    </source>
</evidence>
<dbReference type="PANTHER" id="PTHR30472">
    <property type="entry name" value="FERRIC ENTEROBACTIN TRANSPORT SYSTEM PERMEASE PROTEIN"/>
    <property type="match status" value="1"/>
</dbReference>
<keyword evidence="4" id="KW-1003">Cell membrane</keyword>
<dbReference type="OrthoDB" id="9811721at2"/>
<feature type="transmembrane region" description="Helical" evidence="8">
    <location>
        <begin position="242"/>
        <end position="271"/>
    </location>
</feature>
<evidence type="ECO:0000256" key="1">
    <source>
        <dbReference type="ARBA" id="ARBA00004651"/>
    </source>
</evidence>